<evidence type="ECO:0000256" key="3">
    <source>
        <dbReference type="SAM" id="Phobius"/>
    </source>
</evidence>
<dbReference type="KEGG" id="amuc:Pan181_51080"/>
<feature type="transmembrane region" description="Helical" evidence="3">
    <location>
        <begin position="20"/>
        <end position="41"/>
    </location>
</feature>
<evidence type="ECO:0008006" key="6">
    <source>
        <dbReference type="Google" id="ProtNLM"/>
    </source>
</evidence>
<keyword evidence="3" id="KW-0472">Membrane</keyword>
<name>A0A518AVY4_9BACT</name>
<keyword evidence="3" id="KW-1133">Transmembrane helix</keyword>
<feature type="transmembrane region" description="Helical" evidence="3">
    <location>
        <begin position="53"/>
        <end position="76"/>
    </location>
</feature>
<dbReference type="EMBL" id="CP036278">
    <property type="protein sequence ID" value="QDU58868.1"/>
    <property type="molecule type" value="Genomic_DNA"/>
</dbReference>
<dbReference type="OrthoDB" id="250171at2"/>
<feature type="compositionally biased region" description="Basic and acidic residues" evidence="2">
    <location>
        <begin position="474"/>
        <end position="492"/>
    </location>
</feature>
<feature type="transmembrane region" description="Helical" evidence="3">
    <location>
        <begin position="142"/>
        <end position="160"/>
    </location>
</feature>
<feature type="compositionally biased region" description="Polar residues" evidence="2">
    <location>
        <begin position="520"/>
        <end position="537"/>
    </location>
</feature>
<evidence type="ECO:0000256" key="1">
    <source>
        <dbReference type="SAM" id="Coils"/>
    </source>
</evidence>
<proteinExistence type="predicted"/>
<keyword evidence="5" id="KW-1185">Reference proteome</keyword>
<organism evidence="4 5">
    <name type="scientific">Aeoliella mucimassa</name>
    <dbReference type="NCBI Taxonomy" id="2527972"/>
    <lineage>
        <taxon>Bacteria</taxon>
        <taxon>Pseudomonadati</taxon>
        <taxon>Planctomycetota</taxon>
        <taxon>Planctomycetia</taxon>
        <taxon>Pirellulales</taxon>
        <taxon>Lacipirellulaceae</taxon>
        <taxon>Aeoliella</taxon>
    </lineage>
</organism>
<sequence length="554" mass="61742">MDQLLAQVRRARRRLVVEQFLQYLVWSLFAAFIVAAIAIALPQLMVIPKLPDAWALGWLIGACVAGVVTASVMTWLKCRTAQDAAMEIDRRYDLRERVASSLALAPADLETPAGQALLHDAARRIDRIDISEKFRPHVDRRAWLPLVPAVVMAALIVFGSNRQAVSSVEPSVVSAEAKARVKKANEELQKKLDEMKKKAELNKVEGAEEMFRQLQDETKDLNKDDMADRKKTTVKLNNLAKQLEERRAELGTSEELKKQMENMKQLSEGPADKAAKAMKEGDWKKALEEIEALQDKIASDQLTEEQKQALNNQLNEMKKKLEEAAQANKDAMEQLKRQVEEQRKNGDLAKAGELQQKLDQMMQNQQQMNNLDKLAQKMGECQECMNNGDKQGAAQAMKDIADQLEKMQQENDQMEMLDEALQQLEDAKNAMGCEQCNGEGCEACQGGGQGQGQGQGKGNKMGNGMGEGKGGGFRPDEKNDTQFRDTRVRQKPEQGAATFGGFTDGPNISGDTQVAEEQELSSANSEPADPQTSQHLPRTQRDNAEDFFKQLRDL</sequence>
<feature type="compositionally biased region" description="Gly residues" evidence="2">
    <location>
        <begin position="446"/>
        <end position="473"/>
    </location>
</feature>
<dbReference type="AlphaFoldDB" id="A0A518AVY4"/>
<feature type="compositionally biased region" description="Basic and acidic residues" evidence="2">
    <location>
        <begin position="539"/>
        <end position="554"/>
    </location>
</feature>
<keyword evidence="1" id="KW-0175">Coiled coil</keyword>
<protein>
    <recommendedName>
        <fullName evidence="6">Chromosome partition protein Smc</fullName>
    </recommendedName>
</protein>
<reference evidence="4 5" key="1">
    <citation type="submission" date="2019-02" db="EMBL/GenBank/DDBJ databases">
        <title>Deep-cultivation of Planctomycetes and their phenomic and genomic characterization uncovers novel biology.</title>
        <authorList>
            <person name="Wiegand S."/>
            <person name="Jogler M."/>
            <person name="Boedeker C."/>
            <person name="Pinto D."/>
            <person name="Vollmers J."/>
            <person name="Rivas-Marin E."/>
            <person name="Kohn T."/>
            <person name="Peeters S.H."/>
            <person name="Heuer A."/>
            <person name="Rast P."/>
            <person name="Oberbeckmann S."/>
            <person name="Bunk B."/>
            <person name="Jeske O."/>
            <person name="Meyerdierks A."/>
            <person name="Storesund J.E."/>
            <person name="Kallscheuer N."/>
            <person name="Luecker S."/>
            <person name="Lage O.M."/>
            <person name="Pohl T."/>
            <person name="Merkel B.J."/>
            <person name="Hornburger P."/>
            <person name="Mueller R.-W."/>
            <person name="Bruemmer F."/>
            <person name="Labrenz M."/>
            <person name="Spormann A.M."/>
            <person name="Op den Camp H."/>
            <person name="Overmann J."/>
            <person name="Amann R."/>
            <person name="Jetten M.S.M."/>
            <person name="Mascher T."/>
            <person name="Medema M.H."/>
            <person name="Devos D.P."/>
            <person name="Kaster A.-K."/>
            <person name="Ovreas L."/>
            <person name="Rohde M."/>
            <person name="Galperin M.Y."/>
            <person name="Jogler C."/>
        </authorList>
    </citation>
    <scope>NUCLEOTIDE SEQUENCE [LARGE SCALE GENOMIC DNA]</scope>
    <source>
        <strain evidence="4 5">Pan181</strain>
    </source>
</reference>
<gene>
    <name evidence="4" type="ORF">Pan181_51080</name>
</gene>
<evidence type="ECO:0000313" key="4">
    <source>
        <dbReference type="EMBL" id="QDU58868.1"/>
    </source>
</evidence>
<feature type="coiled-coil region" evidence="1">
    <location>
        <begin position="300"/>
        <end position="437"/>
    </location>
</feature>
<keyword evidence="3" id="KW-0812">Transmembrane</keyword>
<accession>A0A518AVY4</accession>
<dbReference type="Proteomes" id="UP000315750">
    <property type="component" value="Chromosome"/>
</dbReference>
<evidence type="ECO:0000313" key="5">
    <source>
        <dbReference type="Proteomes" id="UP000315750"/>
    </source>
</evidence>
<evidence type="ECO:0000256" key="2">
    <source>
        <dbReference type="SAM" id="MobiDB-lite"/>
    </source>
</evidence>
<feature type="region of interest" description="Disordered" evidence="2">
    <location>
        <begin position="446"/>
        <end position="554"/>
    </location>
</feature>
<dbReference type="RefSeq" id="WP_145251380.1">
    <property type="nucleotide sequence ID" value="NZ_CP036278.1"/>
</dbReference>
<feature type="coiled-coil region" evidence="1">
    <location>
        <begin position="174"/>
        <end position="256"/>
    </location>
</feature>